<evidence type="ECO:0000259" key="10">
    <source>
        <dbReference type="Pfam" id="PF05223"/>
    </source>
</evidence>
<dbReference type="UniPathway" id="UPA00219"/>
<evidence type="ECO:0000313" key="11">
    <source>
        <dbReference type="EMBL" id="TFJ94315.1"/>
    </source>
</evidence>
<feature type="signal peptide" evidence="7">
    <location>
        <begin position="1"/>
        <end position="20"/>
    </location>
</feature>
<dbReference type="GO" id="GO:0046677">
    <property type="term" value="P:response to antibiotic"/>
    <property type="evidence" value="ECO:0007669"/>
    <property type="project" value="InterPro"/>
</dbReference>
<protein>
    <recommendedName>
        <fullName evidence="4">serine-type D-Ala-D-Ala carboxypeptidase</fullName>
        <ecNumber evidence="4">3.4.16.4</ecNumber>
    </recommendedName>
</protein>
<dbReference type="EC" id="3.4.16.4" evidence="4"/>
<feature type="domain" description="Penicillin-binding protein transpeptidase" evidence="8">
    <location>
        <begin position="363"/>
        <end position="677"/>
    </location>
</feature>
<dbReference type="RefSeq" id="WP_135108630.1">
    <property type="nucleotide sequence ID" value="NZ_SRHY01000002.1"/>
</dbReference>
<dbReference type="PANTHER" id="PTHR30627">
    <property type="entry name" value="PEPTIDOGLYCAN D,D-TRANSPEPTIDASE"/>
    <property type="match status" value="1"/>
</dbReference>
<dbReference type="GO" id="GO:0009252">
    <property type="term" value="P:peptidoglycan biosynthetic process"/>
    <property type="evidence" value="ECO:0007669"/>
    <property type="project" value="UniProtKB-UniPathway"/>
</dbReference>
<dbReference type="InterPro" id="IPR032710">
    <property type="entry name" value="NTF2-like_dom_sf"/>
</dbReference>
<evidence type="ECO:0000313" key="12">
    <source>
        <dbReference type="Proteomes" id="UP000298484"/>
    </source>
</evidence>
<feature type="domain" description="Penicillin-binding protein dimerisation" evidence="9">
    <location>
        <begin position="163"/>
        <end position="326"/>
    </location>
</feature>
<keyword evidence="12" id="KW-1185">Reference proteome</keyword>
<reference evidence="11 12" key="1">
    <citation type="submission" date="2019-03" db="EMBL/GenBank/DDBJ databases">
        <title>Genome sequence of Lentibacillus salicampi ATCC BAA-719.</title>
        <authorList>
            <person name="Maclea K.S."/>
            <person name="Simoes Junior M."/>
        </authorList>
    </citation>
    <scope>NUCLEOTIDE SEQUENCE [LARGE SCALE GENOMIC DNA]</scope>
    <source>
        <strain evidence="11 12">ATCC BAA-719</strain>
    </source>
</reference>
<evidence type="ECO:0000256" key="6">
    <source>
        <dbReference type="ARBA" id="ARBA00034000"/>
    </source>
</evidence>
<dbReference type="InterPro" id="IPR005311">
    <property type="entry name" value="PBP_dimer"/>
</dbReference>
<dbReference type="InterPro" id="IPR012338">
    <property type="entry name" value="Beta-lactam/transpept-like"/>
</dbReference>
<dbReference type="Proteomes" id="UP000298484">
    <property type="component" value="Unassembled WGS sequence"/>
</dbReference>
<dbReference type="GO" id="GO:0008658">
    <property type="term" value="F:penicillin binding"/>
    <property type="evidence" value="ECO:0007669"/>
    <property type="project" value="InterPro"/>
</dbReference>
<dbReference type="Gene3D" id="3.40.710.10">
    <property type="entry name" value="DD-peptidase/beta-lactamase superfamily"/>
    <property type="match status" value="1"/>
</dbReference>
<evidence type="ECO:0000256" key="4">
    <source>
        <dbReference type="ARBA" id="ARBA00012448"/>
    </source>
</evidence>
<dbReference type="AlphaFoldDB" id="A0A4Y9AFV5"/>
<comment type="caution">
    <text evidence="11">The sequence shown here is derived from an EMBL/GenBank/DDBJ whole genome shotgun (WGS) entry which is preliminary data.</text>
</comment>
<dbReference type="Pfam" id="PF03717">
    <property type="entry name" value="PBP_dimer"/>
    <property type="match status" value="1"/>
</dbReference>
<dbReference type="GO" id="GO:0071972">
    <property type="term" value="F:peptidoglycan L,D-transpeptidase activity"/>
    <property type="evidence" value="ECO:0007669"/>
    <property type="project" value="TreeGrafter"/>
</dbReference>
<dbReference type="InterPro" id="IPR050515">
    <property type="entry name" value="Beta-lactam/transpept"/>
</dbReference>
<proteinExistence type="inferred from homology"/>
<sequence length="680" mass="74784">MKKIALLFSFFLLFVITACSNDEPTPQERFDQYVSHWNNQEFSDMYKMLTANAAETYPTEEFVDRYQNIYGDLNISDLNVSFEKLSEEQMETAMDKGTAQFPFTVEMASIAGPITFDYEATLIKEEADSGEDGETEENWFVKWDPGFIFPEIKDGADISLETTEPKRGEILDRNRMPLAINDTVHEVGIVPEKLGDNPEQGKEKIADLLGISVESIDSSLNQDWVEPNMHVPLQKLPTTEQDTIDQLLEVDGVSISDVTGRVYPLGKSASHLTGYISQVTAEDLKELDSDEYDADDMIGQRGLEALFEDRLRGEEGAKITAVSENDDKTVIAEKEVENGENVVTTINADVQETIYESYDGDTGTAAAINPKTGETLALVSSPGFVPDKFLYGISQLEYDELQNDPKKPTLNRFSATFAPGSAIKPVTATIGLNNGSIVPGEGIDINGLTWSNGEAWGDYEVRRVSESDGPVDVTDALIRSDNIYFAKQGVKMGSEKLVKGLQQFGYGEDLPFEYPMTSSQVSSSGTIDEEVMLANTSYGQGEIETSSLHLALTYTPFLNDGNMLKPTLLANAKQGQVWKEDLINSDHAELIREGLRDVVAAPNGTAKGAQDADFPISGKTGTAELKLTADDKDGEENTWFVGYPSEDQDVLIAMMVEGTEDKGGSAYTVEKVTNIFKEIK</sequence>
<dbReference type="OrthoDB" id="9766847at2"/>
<evidence type="ECO:0000259" key="8">
    <source>
        <dbReference type="Pfam" id="PF00905"/>
    </source>
</evidence>
<evidence type="ECO:0000256" key="7">
    <source>
        <dbReference type="SAM" id="SignalP"/>
    </source>
</evidence>
<gene>
    <name evidence="11" type="ORF">E4U82_03405</name>
</gene>
<dbReference type="EMBL" id="SRHY01000002">
    <property type="protein sequence ID" value="TFJ94315.1"/>
    <property type="molecule type" value="Genomic_DNA"/>
</dbReference>
<dbReference type="GO" id="GO:0071555">
    <property type="term" value="P:cell wall organization"/>
    <property type="evidence" value="ECO:0007669"/>
    <property type="project" value="TreeGrafter"/>
</dbReference>
<name>A0A4Y9AFV5_9BACI</name>
<evidence type="ECO:0000256" key="5">
    <source>
        <dbReference type="ARBA" id="ARBA00023136"/>
    </source>
</evidence>
<dbReference type="PANTHER" id="PTHR30627:SF25">
    <property type="entry name" value="PENICILLIN-BINDING PROTEIN 3"/>
    <property type="match status" value="1"/>
</dbReference>
<feature type="domain" description="NTF2-like N-terminal transpeptidase" evidence="10">
    <location>
        <begin position="25"/>
        <end position="155"/>
    </location>
</feature>
<dbReference type="SUPFAM" id="SSF56519">
    <property type="entry name" value="Penicillin binding protein dimerisation domain"/>
    <property type="match status" value="1"/>
</dbReference>
<dbReference type="Gene3D" id="3.30.1390.30">
    <property type="entry name" value="Penicillin-binding protein 2a, domain 3"/>
    <property type="match status" value="1"/>
</dbReference>
<dbReference type="Gene3D" id="3.90.1310.10">
    <property type="entry name" value="Penicillin-binding protein 2a (Domain 2)"/>
    <property type="match status" value="1"/>
</dbReference>
<evidence type="ECO:0000259" key="9">
    <source>
        <dbReference type="Pfam" id="PF03717"/>
    </source>
</evidence>
<comment type="catalytic activity">
    <reaction evidence="6">
        <text>Preferential cleavage: (Ac)2-L-Lys-D-Ala-|-D-Ala. Also transpeptidation of peptidyl-alanyl moieties that are N-acyl substituents of D-alanine.</text>
        <dbReference type="EC" id="3.4.16.4"/>
    </reaction>
</comment>
<dbReference type="SUPFAM" id="SSF56601">
    <property type="entry name" value="beta-lactamase/transpeptidase-like"/>
    <property type="match status" value="1"/>
</dbReference>
<keyword evidence="5" id="KW-0472">Membrane</keyword>
<dbReference type="InterPro" id="IPR036138">
    <property type="entry name" value="PBP_dimer_sf"/>
</dbReference>
<dbReference type="Gene3D" id="3.10.450.100">
    <property type="entry name" value="NTF2-like, domain 1"/>
    <property type="match status" value="1"/>
</dbReference>
<keyword evidence="7" id="KW-0732">Signal</keyword>
<organism evidence="11 12">
    <name type="scientific">Lentibacillus salicampi</name>
    <dbReference type="NCBI Taxonomy" id="175306"/>
    <lineage>
        <taxon>Bacteria</taxon>
        <taxon>Bacillati</taxon>
        <taxon>Bacillota</taxon>
        <taxon>Bacilli</taxon>
        <taxon>Bacillales</taxon>
        <taxon>Bacillaceae</taxon>
        <taxon>Lentibacillus</taxon>
    </lineage>
</organism>
<evidence type="ECO:0000256" key="2">
    <source>
        <dbReference type="ARBA" id="ARBA00004752"/>
    </source>
</evidence>
<accession>A0A4Y9AFV5</accession>
<dbReference type="GO" id="GO:0005886">
    <property type="term" value="C:plasma membrane"/>
    <property type="evidence" value="ECO:0007669"/>
    <property type="project" value="TreeGrafter"/>
</dbReference>
<dbReference type="SUPFAM" id="SSF54427">
    <property type="entry name" value="NTF2-like"/>
    <property type="match status" value="1"/>
</dbReference>
<dbReference type="Pfam" id="PF05223">
    <property type="entry name" value="MecA_N"/>
    <property type="match status" value="1"/>
</dbReference>
<comment type="similarity">
    <text evidence="3">Belongs to the transpeptidase family.</text>
</comment>
<evidence type="ECO:0000256" key="1">
    <source>
        <dbReference type="ARBA" id="ARBA00004370"/>
    </source>
</evidence>
<dbReference type="InterPro" id="IPR001460">
    <property type="entry name" value="PCN-bd_Tpept"/>
</dbReference>
<comment type="subcellular location">
    <subcellularLocation>
        <location evidence="1">Membrane</location>
    </subcellularLocation>
</comment>
<evidence type="ECO:0000256" key="3">
    <source>
        <dbReference type="ARBA" id="ARBA00007171"/>
    </source>
</evidence>
<comment type="pathway">
    <text evidence="2">Cell wall biogenesis; peptidoglycan biosynthesis.</text>
</comment>
<dbReference type="Pfam" id="PF00905">
    <property type="entry name" value="Transpeptidase"/>
    <property type="match status" value="1"/>
</dbReference>
<dbReference type="PROSITE" id="PS51257">
    <property type="entry name" value="PROKAR_LIPOPROTEIN"/>
    <property type="match status" value="1"/>
</dbReference>
<feature type="chain" id="PRO_5021377978" description="serine-type D-Ala-D-Ala carboxypeptidase" evidence="7">
    <location>
        <begin position="21"/>
        <end position="680"/>
    </location>
</feature>
<dbReference type="GO" id="GO:0009002">
    <property type="term" value="F:serine-type D-Ala-D-Ala carboxypeptidase activity"/>
    <property type="evidence" value="ECO:0007669"/>
    <property type="project" value="UniProtKB-EC"/>
</dbReference>
<dbReference type="InterPro" id="IPR007887">
    <property type="entry name" value="MecA_N"/>
</dbReference>